<evidence type="ECO:0000313" key="2">
    <source>
        <dbReference type="Proteomes" id="UP001642360"/>
    </source>
</evidence>
<dbReference type="Proteomes" id="UP001642360">
    <property type="component" value="Unassembled WGS sequence"/>
</dbReference>
<accession>A0ABC8S7L6</accession>
<proteinExistence type="predicted"/>
<sequence length="118" mass="13820">MYLSKIMISNQKFQGFIWILLSIPQAVKPKQYKVKDKPLTSYRVVLQHQTHKRIVLILAAIQDTRRHAMDSIHFAISLENFIHNSLHNGQNLCTLDRDHRGCVSFLNGYNSVRYLWVV</sequence>
<organism evidence="1 2">
    <name type="scientific">Ilex paraguariensis</name>
    <name type="common">yerba mate</name>
    <dbReference type="NCBI Taxonomy" id="185542"/>
    <lineage>
        <taxon>Eukaryota</taxon>
        <taxon>Viridiplantae</taxon>
        <taxon>Streptophyta</taxon>
        <taxon>Embryophyta</taxon>
        <taxon>Tracheophyta</taxon>
        <taxon>Spermatophyta</taxon>
        <taxon>Magnoliopsida</taxon>
        <taxon>eudicotyledons</taxon>
        <taxon>Gunneridae</taxon>
        <taxon>Pentapetalae</taxon>
        <taxon>asterids</taxon>
        <taxon>campanulids</taxon>
        <taxon>Aquifoliales</taxon>
        <taxon>Aquifoliaceae</taxon>
        <taxon>Ilex</taxon>
    </lineage>
</organism>
<keyword evidence="2" id="KW-1185">Reference proteome</keyword>
<reference evidence="1 2" key="1">
    <citation type="submission" date="2024-02" db="EMBL/GenBank/DDBJ databases">
        <authorList>
            <person name="Vignale AGUSTIN F."/>
            <person name="Sosa J E."/>
            <person name="Modenutti C."/>
        </authorList>
    </citation>
    <scope>NUCLEOTIDE SEQUENCE [LARGE SCALE GENOMIC DNA]</scope>
</reference>
<comment type="caution">
    <text evidence="1">The sequence shown here is derived from an EMBL/GenBank/DDBJ whole genome shotgun (WGS) entry which is preliminary data.</text>
</comment>
<protein>
    <submittedName>
        <fullName evidence="1">Uncharacterized protein</fullName>
    </submittedName>
</protein>
<dbReference type="AlphaFoldDB" id="A0ABC8S7L6"/>
<name>A0ABC8S7L6_9AQUA</name>
<dbReference type="EMBL" id="CAUOFW020002169">
    <property type="protein sequence ID" value="CAK9151785.1"/>
    <property type="molecule type" value="Genomic_DNA"/>
</dbReference>
<gene>
    <name evidence="1" type="ORF">ILEXP_LOCUS19951</name>
</gene>
<evidence type="ECO:0000313" key="1">
    <source>
        <dbReference type="EMBL" id="CAK9151785.1"/>
    </source>
</evidence>